<keyword evidence="3" id="KW-1185">Reference proteome</keyword>
<accession>A0A9P7BYZ5</accession>
<proteinExistence type="predicted"/>
<gene>
    <name evidence="2" type="ORF">G6F50_018010</name>
</gene>
<dbReference type="AlphaFoldDB" id="A0A9P7BYZ5"/>
<feature type="region of interest" description="Disordered" evidence="1">
    <location>
        <begin position="54"/>
        <end position="82"/>
    </location>
</feature>
<organism evidence="2 3">
    <name type="scientific">Rhizopus delemar</name>
    <dbReference type="NCBI Taxonomy" id="936053"/>
    <lineage>
        <taxon>Eukaryota</taxon>
        <taxon>Fungi</taxon>
        <taxon>Fungi incertae sedis</taxon>
        <taxon>Mucoromycota</taxon>
        <taxon>Mucoromycotina</taxon>
        <taxon>Mucoromycetes</taxon>
        <taxon>Mucorales</taxon>
        <taxon>Mucorineae</taxon>
        <taxon>Rhizopodaceae</taxon>
        <taxon>Rhizopus</taxon>
    </lineage>
</organism>
<dbReference type="EMBL" id="JAANIU010015187">
    <property type="protein sequence ID" value="KAG1529422.1"/>
    <property type="molecule type" value="Genomic_DNA"/>
</dbReference>
<comment type="caution">
    <text evidence="2">The sequence shown here is derived from an EMBL/GenBank/DDBJ whole genome shotgun (WGS) entry which is preliminary data.</text>
</comment>
<name>A0A9P7BYZ5_9FUNG</name>
<evidence type="ECO:0000313" key="2">
    <source>
        <dbReference type="EMBL" id="KAG1529422.1"/>
    </source>
</evidence>
<sequence>MTVGVITVGKTIVEIGFGLDQLQEDFAIDRIHERRVAPLAHQHRVRLHVNVQEGPAKQQTRPAHLTAHGPSHKPGIAQRLFG</sequence>
<reference evidence="2 3" key="1">
    <citation type="journal article" date="2020" name="Microb. Genom.">
        <title>Genetic diversity of clinical and environmental Mucorales isolates obtained from an investigation of mucormycosis cases among solid organ transplant recipients.</title>
        <authorList>
            <person name="Nguyen M.H."/>
            <person name="Kaul D."/>
            <person name="Muto C."/>
            <person name="Cheng S.J."/>
            <person name="Richter R.A."/>
            <person name="Bruno V.M."/>
            <person name="Liu G."/>
            <person name="Beyhan S."/>
            <person name="Sundermann A.J."/>
            <person name="Mounaud S."/>
            <person name="Pasculle A.W."/>
            <person name="Nierman W.C."/>
            <person name="Driscoll E."/>
            <person name="Cumbie R."/>
            <person name="Clancy C.J."/>
            <person name="Dupont C.L."/>
        </authorList>
    </citation>
    <scope>NUCLEOTIDE SEQUENCE [LARGE SCALE GENOMIC DNA]</scope>
    <source>
        <strain evidence="2 3">GL24</strain>
    </source>
</reference>
<evidence type="ECO:0000256" key="1">
    <source>
        <dbReference type="SAM" id="MobiDB-lite"/>
    </source>
</evidence>
<protein>
    <submittedName>
        <fullName evidence="2">Uncharacterized protein</fullName>
    </submittedName>
</protein>
<evidence type="ECO:0000313" key="3">
    <source>
        <dbReference type="Proteomes" id="UP000740926"/>
    </source>
</evidence>
<dbReference type="Proteomes" id="UP000740926">
    <property type="component" value="Unassembled WGS sequence"/>
</dbReference>